<dbReference type="InterPro" id="IPR022617">
    <property type="entry name" value="Rad60/SUMO-like_dom"/>
</dbReference>
<accession>A0AAW1NPL0</accession>
<dbReference type="SUPFAM" id="SSF54236">
    <property type="entry name" value="Ubiquitin-like"/>
    <property type="match status" value="1"/>
</dbReference>
<evidence type="ECO:0000313" key="3">
    <source>
        <dbReference type="Proteomes" id="UP001465755"/>
    </source>
</evidence>
<dbReference type="InterPro" id="IPR029071">
    <property type="entry name" value="Ubiquitin-like_domsf"/>
</dbReference>
<dbReference type="AlphaFoldDB" id="A0AAW1NPL0"/>
<name>A0AAW1NPL0_9CHLO</name>
<keyword evidence="3" id="KW-1185">Reference proteome</keyword>
<gene>
    <name evidence="2" type="ORF">WJX73_003737</name>
</gene>
<protein>
    <recommendedName>
        <fullName evidence="1">Rad60/SUMO-like domain-containing protein</fullName>
    </recommendedName>
</protein>
<sequence>MERRLFSVECMAQQSWQPTLSLWEEPGTLFTSLAPVSITLTSGKVLLKYSCVGKQVEAIVAGLGVQDVPVQVRRNGRLVKINKSTPANKRKAPAESVISSAPRIAPHTTAGSTDFKLRFIGPNPIGAEITFRVRPTTRMKHMMSIYAKNVSLDEKSLHFIYEGLRLWPEDTPDGLGMESEDKVDVGIEQVGC</sequence>
<dbReference type="EMBL" id="JALJOQ010000213">
    <property type="protein sequence ID" value="KAK9789199.1"/>
    <property type="molecule type" value="Genomic_DNA"/>
</dbReference>
<evidence type="ECO:0000313" key="2">
    <source>
        <dbReference type="EMBL" id="KAK9789199.1"/>
    </source>
</evidence>
<reference evidence="2 3" key="1">
    <citation type="journal article" date="2024" name="Nat. Commun.">
        <title>Phylogenomics reveals the evolutionary origins of lichenization in chlorophyte algae.</title>
        <authorList>
            <person name="Puginier C."/>
            <person name="Libourel C."/>
            <person name="Otte J."/>
            <person name="Skaloud P."/>
            <person name="Haon M."/>
            <person name="Grisel S."/>
            <person name="Petersen M."/>
            <person name="Berrin J.G."/>
            <person name="Delaux P.M."/>
            <person name="Dal Grande F."/>
            <person name="Keller J."/>
        </authorList>
    </citation>
    <scope>NUCLEOTIDE SEQUENCE [LARGE SCALE GENOMIC DNA]</scope>
    <source>
        <strain evidence="2 3">SAG 2036</strain>
    </source>
</reference>
<organism evidence="2 3">
    <name type="scientific">Symbiochloris irregularis</name>
    <dbReference type="NCBI Taxonomy" id="706552"/>
    <lineage>
        <taxon>Eukaryota</taxon>
        <taxon>Viridiplantae</taxon>
        <taxon>Chlorophyta</taxon>
        <taxon>core chlorophytes</taxon>
        <taxon>Trebouxiophyceae</taxon>
        <taxon>Trebouxiales</taxon>
        <taxon>Trebouxiaceae</taxon>
        <taxon>Symbiochloris</taxon>
    </lineage>
</organism>
<dbReference type="CDD" id="cd01763">
    <property type="entry name" value="Ubl_SUMO_like"/>
    <property type="match status" value="1"/>
</dbReference>
<dbReference type="Pfam" id="PF11976">
    <property type="entry name" value="Rad60-SLD"/>
    <property type="match status" value="1"/>
</dbReference>
<proteinExistence type="predicted"/>
<evidence type="ECO:0000259" key="1">
    <source>
        <dbReference type="Pfam" id="PF11976"/>
    </source>
</evidence>
<dbReference type="Proteomes" id="UP001465755">
    <property type="component" value="Unassembled WGS sequence"/>
</dbReference>
<comment type="caution">
    <text evidence="2">The sequence shown here is derived from an EMBL/GenBank/DDBJ whole genome shotgun (WGS) entry which is preliminary data.</text>
</comment>
<dbReference type="Gene3D" id="3.10.20.90">
    <property type="entry name" value="Phosphatidylinositol 3-kinase Catalytic Subunit, Chain A, domain 1"/>
    <property type="match status" value="1"/>
</dbReference>
<feature type="domain" description="Rad60/SUMO-like" evidence="1">
    <location>
        <begin position="126"/>
        <end position="186"/>
    </location>
</feature>
<dbReference type="PANTHER" id="PTHR10562">
    <property type="entry name" value="SMALL UBIQUITIN-RELATED MODIFIER"/>
    <property type="match status" value="1"/>
</dbReference>